<reference evidence="2 3" key="1">
    <citation type="journal article" date="2011" name="Plasmid">
        <title>Streptomyces turgidiscabies Car8 contains a modular pathogenicity island that shares virulence genes with other actinobacterial plant pathogens.</title>
        <authorList>
            <person name="Huguet-Tapia J.C."/>
            <person name="Badger J.H."/>
            <person name="Loria R."/>
            <person name="Pettis G.S."/>
        </authorList>
    </citation>
    <scope>NUCLEOTIDE SEQUENCE [LARGE SCALE GENOMIC DNA]</scope>
    <source>
        <strain evidence="2 3">Car8</strain>
    </source>
</reference>
<gene>
    <name evidence="2" type="ORF">STRTUCAR8_04761</name>
</gene>
<name>L7ETA7_STRT8</name>
<dbReference type="Proteomes" id="UP000010931">
    <property type="component" value="Unassembled WGS sequence"/>
</dbReference>
<evidence type="ECO:0008006" key="4">
    <source>
        <dbReference type="Google" id="ProtNLM"/>
    </source>
</evidence>
<organism evidence="2 3">
    <name type="scientific">Streptomyces turgidiscabies (strain Car8)</name>
    <dbReference type="NCBI Taxonomy" id="698760"/>
    <lineage>
        <taxon>Bacteria</taxon>
        <taxon>Bacillati</taxon>
        <taxon>Actinomycetota</taxon>
        <taxon>Actinomycetes</taxon>
        <taxon>Kitasatosporales</taxon>
        <taxon>Streptomycetaceae</taxon>
        <taxon>Streptomyces</taxon>
    </lineage>
</organism>
<dbReference type="AlphaFoldDB" id="L7ETA7"/>
<evidence type="ECO:0000313" key="3">
    <source>
        <dbReference type="Proteomes" id="UP000010931"/>
    </source>
</evidence>
<dbReference type="EMBL" id="AEJB01000623">
    <property type="protein sequence ID" value="ELP62257.1"/>
    <property type="molecule type" value="Genomic_DNA"/>
</dbReference>
<accession>L7ETA7</accession>
<sequence>MRTHRSWLSQETYRPNRARPPAPGNGCRWHQWQIERKNCWQLAEQAGRTRPGPMQRLLRYARWDADAVRDDLRFYAAEHLAAPDGV</sequence>
<feature type="compositionally biased region" description="Polar residues" evidence="1">
    <location>
        <begin position="1"/>
        <end position="13"/>
    </location>
</feature>
<dbReference type="PATRIC" id="fig|698760.3.peg.8783"/>
<comment type="caution">
    <text evidence="2">The sequence shown here is derived from an EMBL/GenBank/DDBJ whole genome shotgun (WGS) entry which is preliminary data.</text>
</comment>
<proteinExistence type="predicted"/>
<keyword evidence="3" id="KW-1185">Reference proteome</keyword>
<evidence type="ECO:0000313" key="2">
    <source>
        <dbReference type="EMBL" id="ELP62257.1"/>
    </source>
</evidence>
<evidence type="ECO:0000256" key="1">
    <source>
        <dbReference type="SAM" id="MobiDB-lite"/>
    </source>
</evidence>
<protein>
    <recommendedName>
        <fullName evidence="4">Transposase IS701-like DDE domain-containing protein</fullName>
    </recommendedName>
</protein>
<feature type="region of interest" description="Disordered" evidence="1">
    <location>
        <begin position="1"/>
        <end position="25"/>
    </location>
</feature>